<reference evidence="1 2" key="1">
    <citation type="journal article" date="2015" name="Int. J. Syst. Evol. Microbiol.">
        <title>Tumebacillus algifaecis sp. nov., isolated from decomposing algal scum.</title>
        <authorList>
            <person name="Wu Y.F."/>
            <person name="Zhang B."/>
            <person name="Xing P."/>
            <person name="Wu Q.L."/>
            <person name="Liu S.J."/>
        </authorList>
    </citation>
    <scope>NUCLEOTIDE SEQUENCE [LARGE SCALE GENOMIC DNA]</scope>
    <source>
        <strain evidence="1 2">THMBR28</strain>
    </source>
</reference>
<dbReference type="KEGG" id="tab:CIG75_19150"/>
<dbReference type="AlphaFoldDB" id="A0A223D5K7"/>
<gene>
    <name evidence="1" type="ORF">CIG75_19150</name>
</gene>
<proteinExistence type="predicted"/>
<protein>
    <submittedName>
        <fullName evidence="1">Uncharacterized protein</fullName>
    </submittedName>
</protein>
<dbReference type="EMBL" id="CP022657">
    <property type="protein sequence ID" value="ASS76851.1"/>
    <property type="molecule type" value="Genomic_DNA"/>
</dbReference>
<sequence length="96" mass="11660">MRHWVPEENKYYPCYCPTIKDDESQEKWRRTKCSDLTQEQKAQQEACLLSAAEWYESNYHRPYPFNYLIGREVSAHFIEPPAQPPPIEQYEQMRLF</sequence>
<organism evidence="1 2">
    <name type="scientific">Tumebacillus algifaecis</name>
    <dbReference type="NCBI Taxonomy" id="1214604"/>
    <lineage>
        <taxon>Bacteria</taxon>
        <taxon>Bacillati</taxon>
        <taxon>Bacillota</taxon>
        <taxon>Bacilli</taxon>
        <taxon>Bacillales</taxon>
        <taxon>Alicyclobacillaceae</taxon>
        <taxon>Tumebacillus</taxon>
    </lineage>
</organism>
<dbReference type="Proteomes" id="UP000214688">
    <property type="component" value="Chromosome"/>
</dbReference>
<name>A0A223D5K7_9BACL</name>
<evidence type="ECO:0000313" key="1">
    <source>
        <dbReference type="EMBL" id="ASS76851.1"/>
    </source>
</evidence>
<dbReference type="RefSeq" id="WP_094238078.1">
    <property type="nucleotide sequence ID" value="NZ_CP022657.1"/>
</dbReference>
<keyword evidence="2" id="KW-1185">Reference proteome</keyword>
<evidence type="ECO:0000313" key="2">
    <source>
        <dbReference type="Proteomes" id="UP000214688"/>
    </source>
</evidence>
<accession>A0A223D5K7</accession>